<name>X1M8P3_9ZZZZ</name>
<organism evidence="1">
    <name type="scientific">marine sediment metagenome</name>
    <dbReference type="NCBI Taxonomy" id="412755"/>
    <lineage>
        <taxon>unclassified sequences</taxon>
        <taxon>metagenomes</taxon>
        <taxon>ecological metagenomes</taxon>
    </lineage>
</organism>
<dbReference type="EMBL" id="BARV01013966">
    <property type="protein sequence ID" value="GAI27992.1"/>
    <property type="molecule type" value="Genomic_DNA"/>
</dbReference>
<dbReference type="AlphaFoldDB" id="X1M8P3"/>
<accession>X1M8P3</accession>
<protein>
    <submittedName>
        <fullName evidence="1">Uncharacterized protein</fullName>
    </submittedName>
</protein>
<proteinExistence type="predicted"/>
<evidence type="ECO:0000313" key="1">
    <source>
        <dbReference type="EMBL" id="GAI27992.1"/>
    </source>
</evidence>
<sequence length="57" mass="6032">MALVQYGGGVLDARGSIGGQVHSKNRFGSYIRARTTPVNPQTNRQDAVRVAVSSLSS</sequence>
<comment type="caution">
    <text evidence="1">The sequence shown here is derived from an EMBL/GenBank/DDBJ whole genome shotgun (WGS) entry which is preliminary data.</text>
</comment>
<feature type="non-terminal residue" evidence="1">
    <location>
        <position position="57"/>
    </location>
</feature>
<reference evidence="1" key="1">
    <citation type="journal article" date="2014" name="Front. Microbiol.">
        <title>High frequency of phylogenetically diverse reductive dehalogenase-homologous genes in deep subseafloor sedimentary metagenomes.</title>
        <authorList>
            <person name="Kawai M."/>
            <person name="Futagami T."/>
            <person name="Toyoda A."/>
            <person name="Takaki Y."/>
            <person name="Nishi S."/>
            <person name="Hori S."/>
            <person name="Arai W."/>
            <person name="Tsubouchi T."/>
            <person name="Morono Y."/>
            <person name="Uchiyama I."/>
            <person name="Ito T."/>
            <person name="Fujiyama A."/>
            <person name="Inagaki F."/>
            <person name="Takami H."/>
        </authorList>
    </citation>
    <scope>NUCLEOTIDE SEQUENCE</scope>
    <source>
        <strain evidence="1">Expedition CK06-06</strain>
    </source>
</reference>
<gene>
    <name evidence="1" type="ORF">S06H3_24802</name>
</gene>